<reference evidence="2" key="2">
    <citation type="journal article" date="2015" name="Data Brief">
        <title>Shoot transcriptome of the giant reed, Arundo donax.</title>
        <authorList>
            <person name="Barrero R.A."/>
            <person name="Guerrero F.D."/>
            <person name="Moolhuijzen P."/>
            <person name="Goolsby J.A."/>
            <person name="Tidwell J."/>
            <person name="Bellgard S.E."/>
            <person name="Bellgard M.I."/>
        </authorList>
    </citation>
    <scope>NUCLEOTIDE SEQUENCE</scope>
    <source>
        <tissue evidence="2">Shoot tissue taken approximately 20 cm above the soil surface</tissue>
    </source>
</reference>
<dbReference type="EMBL" id="GBRH01185556">
    <property type="protein sequence ID" value="JAE12340.1"/>
    <property type="molecule type" value="Transcribed_RNA"/>
</dbReference>
<proteinExistence type="predicted"/>
<dbReference type="GO" id="GO:0005737">
    <property type="term" value="C:cytoplasm"/>
    <property type="evidence" value="ECO:0007669"/>
    <property type="project" value="TreeGrafter"/>
</dbReference>
<dbReference type="AlphaFoldDB" id="A0A0A9FH09"/>
<feature type="region of interest" description="Disordered" evidence="1">
    <location>
        <begin position="1"/>
        <end position="25"/>
    </location>
</feature>
<accession>A0A0A9FH09</accession>
<dbReference type="PANTHER" id="PTHR31741:SF20">
    <property type="entry name" value="O-FUCOSYLTRANSFERASE FAMILY PROTEIN"/>
    <property type="match status" value="1"/>
</dbReference>
<sequence length="53" mass="6282">MTWSEFQSAVRKHHENRLGGPYDRLRGESPRQEEYFYANPIPGCLCKKVQRSK</sequence>
<reference evidence="2" key="1">
    <citation type="submission" date="2014-09" db="EMBL/GenBank/DDBJ databases">
        <authorList>
            <person name="Magalhaes I.L.F."/>
            <person name="Oliveira U."/>
            <person name="Santos F.R."/>
            <person name="Vidigal T.H.D.A."/>
            <person name="Brescovit A.D."/>
            <person name="Santos A.J."/>
        </authorList>
    </citation>
    <scope>NUCLEOTIDE SEQUENCE</scope>
    <source>
        <tissue evidence="2">Shoot tissue taken approximately 20 cm above the soil surface</tissue>
    </source>
</reference>
<evidence type="ECO:0000313" key="2">
    <source>
        <dbReference type="EMBL" id="JAE12340.1"/>
    </source>
</evidence>
<protein>
    <submittedName>
        <fullName evidence="2">Uncharacterized protein</fullName>
    </submittedName>
</protein>
<dbReference type="PANTHER" id="PTHR31741">
    <property type="entry name" value="OS02G0726500 PROTEIN-RELATED"/>
    <property type="match status" value="1"/>
</dbReference>
<name>A0A0A9FH09_ARUDO</name>
<evidence type="ECO:0000256" key="1">
    <source>
        <dbReference type="SAM" id="MobiDB-lite"/>
    </source>
</evidence>
<organism evidence="2">
    <name type="scientific">Arundo donax</name>
    <name type="common">Giant reed</name>
    <name type="synonym">Donax arundinaceus</name>
    <dbReference type="NCBI Taxonomy" id="35708"/>
    <lineage>
        <taxon>Eukaryota</taxon>
        <taxon>Viridiplantae</taxon>
        <taxon>Streptophyta</taxon>
        <taxon>Embryophyta</taxon>
        <taxon>Tracheophyta</taxon>
        <taxon>Spermatophyta</taxon>
        <taxon>Magnoliopsida</taxon>
        <taxon>Liliopsida</taxon>
        <taxon>Poales</taxon>
        <taxon>Poaceae</taxon>
        <taxon>PACMAD clade</taxon>
        <taxon>Arundinoideae</taxon>
        <taxon>Arundineae</taxon>
        <taxon>Arundo</taxon>
    </lineage>
</organism>